<comment type="caution">
    <text evidence="15">The sequence shown here is derived from an EMBL/GenBank/DDBJ whole genome shotgun (WGS) entry which is preliminary data.</text>
</comment>
<dbReference type="GO" id="GO:0000155">
    <property type="term" value="F:phosphorelay sensor kinase activity"/>
    <property type="evidence" value="ECO:0007669"/>
    <property type="project" value="InterPro"/>
</dbReference>
<reference evidence="15 16" key="1">
    <citation type="submission" date="2015-11" db="EMBL/GenBank/DDBJ databases">
        <title>Genomic analysis of 38 Legionella species identifies large and diverse effector repertoires.</title>
        <authorList>
            <person name="Burstein D."/>
            <person name="Amaro F."/>
            <person name="Zusman T."/>
            <person name="Lifshitz Z."/>
            <person name="Cohen O."/>
            <person name="Gilbert J.A."/>
            <person name="Pupko T."/>
            <person name="Shuman H.A."/>
            <person name="Segal G."/>
        </authorList>
    </citation>
    <scope>NUCLEOTIDE SEQUENCE [LARGE SCALE GENOMIC DNA]</scope>
    <source>
        <strain evidence="15 16">ATCC 49506</strain>
    </source>
</reference>
<organism evidence="15 16">
    <name type="scientific">Legionella nautarum</name>
    <dbReference type="NCBI Taxonomy" id="45070"/>
    <lineage>
        <taxon>Bacteria</taxon>
        <taxon>Pseudomonadati</taxon>
        <taxon>Pseudomonadota</taxon>
        <taxon>Gammaproteobacteria</taxon>
        <taxon>Legionellales</taxon>
        <taxon>Legionellaceae</taxon>
        <taxon>Legionella</taxon>
    </lineage>
</organism>
<comment type="subcellular location">
    <subcellularLocation>
        <location evidence="2">Cell inner membrane</location>
        <topology evidence="2">Multi-pass membrane protein</topology>
    </subcellularLocation>
</comment>
<keyword evidence="12 13" id="KW-0472">Membrane</keyword>
<dbReference type="InterPro" id="IPR036097">
    <property type="entry name" value="HisK_dim/P_sf"/>
</dbReference>
<accession>A0A0W0X3U1</accession>
<dbReference type="PROSITE" id="PS51257">
    <property type="entry name" value="PROKAR_LIPOPROTEIN"/>
    <property type="match status" value="1"/>
</dbReference>
<dbReference type="InterPro" id="IPR003661">
    <property type="entry name" value="HisK_dim/P_dom"/>
</dbReference>
<dbReference type="InterPro" id="IPR003594">
    <property type="entry name" value="HATPase_dom"/>
</dbReference>
<dbReference type="PANTHER" id="PTHR44936">
    <property type="entry name" value="SENSOR PROTEIN CREC"/>
    <property type="match status" value="1"/>
</dbReference>
<keyword evidence="8 13" id="KW-0812">Transmembrane</keyword>
<evidence type="ECO:0000256" key="2">
    <source>
        <dbReference type="ARBA" id="ARBA00004429"/>
    </source>
</evidence>
<evidence type="ECO:0000256" key="3">
    <source>
        <dbReference type="ARBA" id="ARBA00012438"/>
    </source>
</evidence>
<evidence type="ECO:0000256" key="4">
    <source>
        <dbReference type="ARBA" id="ARBA00022475"/>
    </source>
</evidence>
<dbReference type="CDD" id="cd00082">
    <property type="entry name" value="HisKA"/>
    <property type="match status" value="1"/>
</dbReference>
<keyword evidence="16" id="KW-1185">Reference proteome</keyword>
<dbReference type="GO" id="GO:0005886">
    <property type="term" value="C:plasma membrane"/>
    <property type="evidence" value="ECO:0007669"/>
    <property type="project" value="UniProtKB-SubCell"/>
</dbReference>
<dbReference type="STRING" id="45070.Lnau_0229"/>
<evidence type="ECO:0000313" key="15">
    <source>
        <dbReference type="EMBL" id="KTD39160.1"/>
    </source>
</evidence>
<dbReference type="SUPFAM" id="SSF55874">
    <property type="entry name" value="ATPase domain of HSP90 chaperone/DNA topoisomerase II/histidine kinase"/>
    <property type="match status" value="1"/>
</dbReference>
<dbReference type="Pfam" id="PF02518">
    <property type="entry name" value="HATPase_c"/>
    <property type="match status" value="1"/>
</dbReference>
<evidence type="ECO:0000256" key="7">
    <source>
        <dbReference type="ARBA" id="ARBA00022679"/>
    </source>
</evidence>
<dbReference type="InterPro" id="IPR036890">
    <property type="entry name" value="HATPase_C_sf"/>
</dbReference>
<evidence type="ECO:0000313" key="16">
    <source>
        <dbReference type="Proteomes" id="UP000054725"/>
    </source>
</evidence>
<comment type="catalytic activity">
    <reaction evidence="1">
        <text>ATP + protein L-histidine = ADP + protein N-phospho-L-histidine.</text>
        <dbReference type="EC" id="2.7.13.3"/>
    </reaction>
</comment>
<evidence type="ECO:0000256" key="10">
    <source>
        <dbReference type="ARBA" id="ARBA00022989"/>
    </source>
</evidence>
<evidence type="ECO:0000256" key="6">
    <source>
        <dbReference type="ARBA" id="ARBA00022553"/>
    </source>
</evidence>
<dbReference type="PROSITE" id="PS50109">
    <property type="entry name" value="HIS_KIN"/>
    <property type="match status" value="1"/>
</dbReference>
<dbReference type="InterPro" id="IPR050980">
    <property type="entry name" value="2C_sensor_his_kinase"/>
</dbReference>
<dbReference type="PANTHER" id="PTHR44936:SF5">
    <property type="entry name" value="SENSOR HISTIDINE KINASE ENVZ"/>
    <property type="match status" value="1"/>
</dbReference>
<sequence length="424" mass="48611">MSKLTSSAKKTYALLITGNLLVLLACIILIQYFIFTAFKPVIPPNTVHSITKLVHRLQSQPEADWPRVLQKQKIPWSKMTLSETPLYQDALLSLQPPVVFDLLKQHKQLQLSVFIKEKSWLNFSLIPPLHNHNTLRAALMAALLGLLFILFLINYWAVKNLNQPIQTLIQSLKYNESQENWLPIPLTGNSDQRMLFNQINSLQMKMSKLLQNRTQVVTAISHDLRTPMTRLKLRMEYLTQNKHFDKMMHDINDMEMMIRETLDYFKEAHDEEKKQRFDLIAMLQSLCEDAADLKFNVQFTSNVDKLIYFGSLNLLKRAFSNLINNAIYYGKQAVVYVEKKANQVEISIEDNGTGLKETEVEQVFLPYYRGESSRSRETGGAGLGLTIAKEIIQLHSGKISLTNRVQGGLKVLVSFPLDELGNIS</sequence>
<keyword evidence="10 13" id="KW-1133">Transmembrane helix</keyword>
<keyword evidence="4" id="KW-1003">Cell membrane</keyword>
<name>A0A0W0X3U1_9GAMM</name>
<dbReference type="Gene3D" id="1.10.287.130">
    <property type="match status" value="1"/>
</dbReference>
<evidence type="ECO:0000256" key="12">
    <source>
        <dbReference type="ARBA" id="ARBA00023136"/>
    </source>
</evidence>
<evidence type="ECO:0000256" key="5">
    <source>
        <dbReference type="ARBA" id="ARBA00022519"/>
    </source>
</evidence>
<keyword evidence="6" id="KW-0597">Phosphoprotein</keyword>
<dbReference type="Gene3D" id="3.30.565.10">
    <property type="entry name" value="Histidine kinase-like ATPase, C-terminal domain"/>
    <property type="match status" value="1"/>
</dbReference>
<feature type="transmembrane region" description="Helical" evidence="13">
    <location>
        <begin position="12"/>
        <end position="35"/>
    </location>
</feature>
<evidence type="ECO:0000259" key="14">
    <source>
        <dbReference type="PROSITE" id="PS50109"/>
    </source>
</evidence>
<dbReference type="InterPro" id="IPR004358">
    <property type="entry name" value="Sig_transdc_His_kin-like_C"/>
</dbReference>
<evidence type="ECO:0000256" key="1">
    <source>
        <dbReference type="ARBA" id="ARBA00000085"/>
    </source>
</evidence>
<dbReference type="Proteomes" id="UP000054725">
    <property type="component" value="Unassembled WGS sequence"/>
</dbReference>
<evidence type="ECO:0000256" key="8">
    <source>
        <dbReference type="ARBA" id="ARBA00022692"/>
    </source>
</evidence>
<protein>
    <recommendedName>
        <fullName evidence="3">histidine kinase</fullName>
        <ecNumber evidence="3">2.7.13.3</ecNumber>
    </recommendedName>
</protein>
<proteinExistence type="predicted"/>
<dbReference type="PATRIC" id="fig|45070.6.peg.238"/>
<dbReference type="AlphaFoldDB" id="A0A0W0X3U1"/>
<dbReference type="OrthoDB" id="9804645at2"/>
<evidence type="ECO:0000256" key="9">
    <source>
        <dbReference type="ARBA" id="ARBA00022777"/>
    </source>
</evidence>
<feature type="transmembrane region" description="Helical" evidence="13">
    <location>
        <begin position="137"/>
        <end position="158"/>
    </location>
</feature>
<gene>
    <name evidence="15" type="ORF">Lnau_0229</name>
</gene>
<dbReference type="SUPFAM" id="SSF47384">
    <property type="entry name" value="Homodimeric domain of signal transducing histidine kinase"/>
    <property type="match status" value="1"/>
</dbReference>
<evidence type="ECO:0000256" key="13">
    <source>
        <dbReference type="SAM" id="Phobius"/>
    </source>
</evidence>
<dbReference type="RefSeq" id="WP_058503317.1">
    <property type="nucleotide sequence ID" value="NZ_CAAAIF010000013.1"/>
</dbReference>
<dbReference type="SMART" id="SM00388">
    <property type="entry name" value="HisKA"/>
    <property type="match status" value="1"/>
</dbReference>
<dbReference type="SMART" id="SM00387">
    <property type="entry name" value="HATPase_c"/>
    <property type="match status" value="1"/>
</dbReference>
<feature type="domain" description="Histidine kinase" evidence="14">
    <location>
        <begin position="219"/>
        <end position="419"/>
    </location>
</feature>
<keyword evidence="9 15" id="KW-0418">Kinase</keyword>
<dbReference type="Pfam" id="PF00512">
    <property type="entry name" value="HisKA"/>
    <property type="match status" value="1"/>
</dbReference>
<dbReference type="InterPro" id="IPR005467">
    <property type="entry name" value="His_kinase_dom"/>
</dbReference>
<dbReference type="EMBL" id="LNYO01000002">
    <property type="protein sequence ID" value="KTD39160.1"/>
    <property type="molecule type" value="Genomic_DNA"/>
</dbReference>
<evidence type="ECO:0000256" key="11">
    <source>
        <dbReference type="ARBA" id="ARBA00023012"/>
    </source>
</evidence>
<keyword evidence="5" id="KW-0997">Cell inner membrane</keyword>
<keyword evidence="7 15" id="KW-0808">Transferase</keyword>
<dbReference type="EC" id="2.7.13.3" evidence="3"/>
<keyword evidence="11" id="KW-0902">Two-component regulatory system</keyword>
<dbReference type="PRINTS" id="PR00344">
    <property type="entry name" value="BCTRLSENSOR"/>
</dbReference>